<dbReference type="EMBL" id="CP000142">
    <property type="protein sequence ID" value="ABA87836.1"/>
    <property type="molecule type" value="Genomic_DNA"/>
</dbReference>
<dbReference type="RefSeq" id="WP_011339727.1">
    <property type="nucleotide sequence ID" value="NC_007498.2"/>
</dbReference>
<dbReference type="KEGG" id="pca:Pcar_0076"/>
<reference evidence="5 6" key="3">
    <citation type="journal article" date="2012" name="BMC Genomics">
        <title>The genome of Pelobacter carbinolicus reveals surprising metabolic capabilities and physiological features.</title>
        <authorList>
            <person name="Aklujkar M."/>
            <person name="Haveman S.A."/>
            <person name="Didonato R.Jr."/>
            <person name="Chertkov O."/>
            <person name="Han C.S."/>
            <person name="Land M.L."/>
            <person name="Brown P."/>
            <person name="Lovley D.R."/>
        </authorList>
    </citation>
    <scope>NUCLEOTIDE SEQUENCE [LARGE SCALE GENOMIC DNA]</scope>
    <source>
        <strain evidence="5">DSM 2380</strain>
        <strain evidence="6">DSM 2380 / NBRC 103641 / GraBd1</strain>
    </source>
</reference>
<dbReference type="NCBIfam" id="NF033542">
    <property type="entry name" value="transpos_IS110"/>
    <property type="match status" value="1"/>
</dbReference>
<accession>Q3A715</accession>
<evidence type="ECO:0000313" key="5">
    <source>
        <dbReference type="EMBL" id="ABA87836.1"/>
    </source>
</evidence>
<sequence>MKKIQTKKLKSVNSNTLLATVDIGKNVLSGYARCPDRSEVKPFDFSNNLKGFSRFWNILIRTQRAYGLEQIILGFESTGAYAEPLMHFLKNKPVHLVQVNPMHTKRVKELCGNSPNKTDQKDPKVIADIIELGHGLTVIIPQGAAAELRRLTQARERAVKRRTALFNQLHDLVFISFPEFLQVMKDIKSKSAQYLLRHHPGPEDVMALGLESLAQVLKRISCGKLKLAKAQALFEAARSSVGIREGRLGLGLEIQAMLEAIEVCERFVKQLEAEMARHLEEIPYSRLLLSMKGIGPITVAGLIGEVADFTHFETQKELLKYAGLDLFEISSGKHRGQRRISKRGRPLLRKLLFFAALNTVRKGGIMHEPYQGHLQKGMPRIKALIAIARKLLGIMLALVRTQREYSHQQTQLAQAA</sequence>
<dbReference type="Proteomes" id="UP000002534">
    <property type="component" value="Chromosome"/>
</dbReference>
<reference evidence="5" key="4">
    <citation type="submission" date="2012-09" db="EMBL/GenBank/DDBJ databases">
        <title>Complete sequence of Pelobacter carbinolicus DSM 2380.</title>
        <authorList>
            <person name="Copeland A."/>
            <person name="Lucas S."/>
            <person name="Lapidus A."/>
            <person name="Barry K."/>
            <person name="Detter J.C."/>
            <person name="Glavina del Rio T."/>
            <person name="Hammon N."/>
            <person name="Israni S."/>
            <person name="Dalin E."/>
            <person name="Tice H."/>
            <person name="Pitluck S."/>
            <person name="Brettin T."/>
            <person name="Bruce D."/>
            <person name="Han C."/>
            <person name="Tapia R."/>
            <person name="Gilna P."/>
            <person name="Chertkov O."/>
            <person name="Schmutz J."/>
            <person name="Larimer F."/>
            <person name="Land M."/>
            <person name="Hauser L."/>
            <person name="Kyrpides N."/>
            <person name="Ivanova N."/>
            <person name="Lovley D.R."/>
            <person name="Blunt-Harris E.L."/>
            <person name="DiDonato R."/>
            <person name="Aklujkar M."/>
            <person name="Haveman S."/>
            <person name="Butler J."/>
            <person name="Chaudhuri S.K."/>
            <person name="DiDonato L.N."/>
            <person name="Ding Y.R."/>
            <person name="Glaven R."/>
            <person name="Segura-Gonzalez D."/>
            <person name="Izallalen M."/>
            <person name="Kaye J."/>
            <person name="Kim B.C."/>
            <person name="Juarez-Lopez K."/>
            <person name="Mester T."/>
            <person name="Postier B."/>
            <person name="Risso C."/>
            <person name="Tran H."/>
            <person name="Brown P."/>
            <person name="Nicoll J.S."/>
            <person name="Huang K."/>
            <person name="Keller K."/>
            <person name="Alm E."/>
            <person name="Richardson P."/>
        </authorList>
    </citation>
    <scope>NUCLEOTIDE SEQUENCE</scope>
    <source>
        <strain evidence="5">DSM 2380</strain>
    </source>
</reference>
<dbReference type="eggNOG" id="COG3547">
    <property type="taxonomic scope" value="Bacteria"/>
</dbReference>
<evidence type="ECO:0000313" key="4">
    <source>
        <dbReference type="EMBL" id="ABA87339.1"/>
    </source>
</evidence>
<dbReference type="GO" id="GO:0003677">
    <property type="term" value="F:DNA binding"/>
    <property type="evidence" value="ECO:0007669"/>
    <property type="project" value="InterPro"/>
</dbReference>
<evidence type="ECO:0000256" key="1">
    <source>
        <dbReference type="SAM" id="Coils"/>
    </source>
</evidence>
<organism evidence="5 6">
    <name type="scientific">Syntrophotalea carbinolica (strain DSM 2380 / NBRC 103641 / GraBd1)</name>
    <name type="common">Pelobacter carbinolicus</name>
    <dbReference type="NCBI Taxonomy" id="338963"/>
    <lineage>
        <taxon>Bacteria</taxon>
        <taxon>Pseudomonadati</taxon>
        <taxon>Thermodesulfobacteriota</taxon>
        <taxon>Desulfuromonadia</taxon>
        <taxon>Desulfuromonadales</taxon>
        <taxon>Syntrophotaleaceae</taxon>
        <taxon>Syntrophotalea</taxon>
    </lineage>
</organism>
<name>Q3A715_SYNC1</name>
<dbReference type="PANTHER" id="PTHR33055">
    <property type="entry name" value="TRANSPOSASE FOR INSERTION SEQUENCE ELEMENT IS1111A"/>
    <property type="match status" value="1"/>
</dbReference>
<gene>
    <name evidence="4" type="ordered locus">Pcar_0076</name>
    <name evidence="5" type="ordered locus">Pcar_0577</name>
</gene>
<evidence type="ECO:0000313" key="6">
    <source>
        <dbReference type="Proteomes" id="UP000002534"/>
    </source>
</evidence>
<feature type="coiled-coil region" evidence="1">
    <location>
        <begin position="254"/>
        <end position="281"/>
    </location>
</feature>
<reference evidence="5" key="2">
    <citation type="submission" date="2005-10" db="EMBL/GenBank/DDBJ databases">
        <authorList>
            <consortium name="US DOE Joint Genome Institute"/>
            <person name="Copeland A."/>
            <person name="Lucas S."/>
            <person name="Lapidus A."/>
            <person name="Barry K."/>
            <person name="Detter J.C."/>
            <person name="Glavina del Rio T."/>
            <person name="Hammon N."/>
            <person name="Israni S."/>
            <person name="Pitluck S."/>
            <person name="Chertkov O."/>
            <person name="Schmutz J."/>
            <person name="Larimer F."/>
            <person name="Land M."/>
            <person name="Kyrpides N."/>
            <person name="Ivanova N."/>
            <person name="Richardson P."/>
        </authorList>
    </citation>
    <scope>NUCLEOTIDE SEQUENCE</scope>
    <source>
        <strain evidence="5">DSM 2380</strain>
    </source>
</reference>
<feature type="domain" description="Transposase IS110-like N-terminal" evidence="2">
    <location>
        <begin position="21"/>
        <end position="177"/>
    </location>
</feature>
<proteinExistence type="predicted"/>
<dbReference type="OrthoDB" id="9795150at2"/>
<feature type="domain" description="Transposase IS116/IS110/IS902 C-terminal" evidence="3">
    <location>
        <begin position="286"/>
        <end position="371"/>
    </location>
</feature>
<keyword evidence="6" id="KW-1185">Reference proteome</keyword>
<dbReference type="GO" id="GO:0004803">
    <property type="term" value="F:transposase activity"/>
    <property type="evidence" value="ECO:0007669"/>
    <property type="project" value="InterPro"/>
</dbReference>
<dbReference type="InterPro" id="IPR002525">
    <property type="entry name" value="Transp_IS110-like_N"/>
</dbReference>
<evidence type="ECO:0000259" key="2">
    <source>
        <dbReference type="Pfam" id="PF01548"/>
    </source>
</evidence>
<dbReference type="STRING" id="338963.Pcar_0076"/>
<dbReference type="Pfam" id="PF02371">
    <property type="entry name" value="Transposase_20"/>
    <property type="match status" value="1"/>
</dbReference>
<dbReference type="HOGENOM" id="CLU_036902_4_1_7"/>
<protein>
    <submittedName>
        <fullName evidence="5">Transposase of ISPca8</fullName>
    </submittedName>
</protein>
<keyword evidence="1" id="KW-0175">Coiled coil</keyword>
<dbReference type="InterPro" id="IPR003346">
    <property type="entry name" value="Transposase_20"/>
</dbReference>
<evidence type="ECO:0000259" key="3">
    <source>
        <dbReference type="Pfam" id="PF02371"/>
    </source>
</evidence>
<dbReference type="GO" id="GO:0006313">
    <property type="term" value="P:DNA transposition"/>
    <property type="evidence" value="ECO:0007669"/>
    <property type="project" value="InterPro"/>
</dbReference>
<dbReference type="PANTHER" id="PTHR33055:SF13">
    <property type="entry name" value="TRANSPOSASE"/>
    <property type="match status" value="1"/>
</dbReference>
<dbReference type="Pfam" id="PF01548">
    <property type="entry name" value="DEDD_Tnp_IS110"/>
    <property type="match status" value="1"/>
</dbReference>
<dbReference type="KEGG" id="pca:Pcar_0577"/>
<dbReference type="EMBL" id="CP000142">
    <property type="protein sequence ID" value="ABA87339.1"/>
    <property type="molecule type" value="Genomic_DNA"/>
</dbReference>
<reference evidence="6" key="1">
    <citation type="submission" date="2005-10" db="EMBL/GenBank/DDBJ databases">
        <title>Complete sequence of Pelobacter carbinolicus DSM 2380.</title>
        <authorList>
            <person name="Copeland A."/>
            <person name="Lucas S."/>
            <person name="Lapidus A."/>
            <person name="Barry K."/>
            <person name="Detter J.C."/>
            <person name="Glavina T."/>
            <person name="Hammon N."/>
            <person name="Israni S."/>
            <person name="Pitluck S."/>
            <person name="Chertkov O."/>
            <person name="Schmutz J."/>
            <person name="Larimer F."/>
            <person name="Land M."/>
            <person name="Kyrpides N."/>
            <person name="Ivanova N."/>
            <person name="Richardson P."/>
        </authorList>
    </citation>
    <scope>NUCLEOTIDE SEQUENCE [LARGE SCALE GENOMIC DNA]</scope>
    <source>
        <strain evidence="6">DSM 2380 / NBRC 103641 / GraBd1</strain>
    </source>
</reference>
<dbReference type="InterPro" id="IPR047650">
    <property type="entry name" value="Transpos_IS110"/>
</dbReference>
<dbReference type="AlphaFoldDB" id="Q3A715"/>